<keyword evidence="2" id="KW-1185">Reference proteome</keyword>
<evidence type="ECO:0000313" key="1">
    <source>
        <dbReference type="EMBL" id="EAQ14267.1"/>
    </source>
</evidence>
<dbReference type="AlphaFoldDB" id="A3VBD4"/>
<sequence>MAALFLTACGETTVARQPIPPTLLEPVIVRCAAGTTERALGECALRLRAGLDTANDKIEAIKGLVTHDG</sequence>
<evidence type="ECO:0000313" key="2">
    <source>
        <dbReference type="Proteomes" id="UP000002931"/>
    </source>
</evidence>
<dbReference type="HOGENOM" id="CLU_2770998_0_0_5"/>
<reference evidence="1 2" key="1">
    <citation type="journal article" date="2010" name="J. Bacteriol.">
        <title>Genome sequences of Pelagibaca bermudensis HTCC2601T and Maritimibacter alkaliphilus HTCC2654T, the type strains of two marine Roseobacter genera.</title>
        <authorList>
            <person name="Thrash J.C."/>
            <person name="Cho J.C."/>
            <person name="Ferriera S."/>
            <person name="Johnson J."/>
            <person name="Vergin K.L."/>
            <person name="Giovannoni S.J."/>
        </authorList>
    </citation>
    <scope>NUCLEOTIDE SEQUENCE [LARGE SCALE GENOMIC DNA]</scope>
    <source>
        <strain evidence="1 2">HTCC2654</strain>
    </source>
</reference>
<organism evidence="1 2">
    <name type="scientific">Maritimibacter alkaliphilus HTCC2654</name>
    <dbReference type="NCBI Taxonomy" id="314271"/>
    <lineage>
        <taxon>Bacteria</taxon>
        <taxon>Pseudomonadati</taxon>
        <taxon>Pseudomonadota</taxon>
        <taxon>Alphaproteobacteria</taxon>
        <taxon>Rhodobacterales</taxon>
        <taxon>Roseobacteraceae</taxon>
        <taxon>Maritimibacter</taxon>
    </lineage>
</organism>
<dbReference type="STRING" id="314271.RB2654_16396"/>
<dbReference type="EMBL" id="AAMT01000002">
    <property type="protein sequence ID" value="EAQ14267.1"/>
    <property type="molecule type" value="Genomic_DNA"/>
</dbReference>
<comment type="caution">
    <text evidence="1">The sequence shown here is derived from an EMBL/GenBank/DDBJ whole genome shotgun (WGS) entry which is preliminary data.</text>
</comment>
<protein>
    <submittedName>
        <fullName evidence="1">Uncharacterized protein</fullName>
    </submittedName>
</protein>
<name>A3VBD4_9RHOB</name>
<accession>A3VBD4</accession>
<dbReference type="Proteomes" id="UP000002931">
    <property type="component" value="Unassembled WGS sequence"/>
</dbReference>
<gene>
    <name evidence="1" type="ORF">RB2654_16396</name>
</gene>
<proteinExistence type="predicted"/>